<dbReference type="EMBL" id="BAABME010009127">
    <property type="protein sequence ID" value="GAA0174561.1"/>
    <property type="molecule type" value="Genomic_DNA"/>
</dbReference>
<evidence type="ECO:0000313" key="2">
    <source>
        <dbReference type="EMBL" id="GAA0174561.1"/>
    </source>
</evidence>
<reference evidence="2 3" key="1">
    <citation type="submission" date="2024-01" db="EMBL/GenBank/DDBJ databases">
        <title>The complete chloroplast genome sequence of Lithospermum erythrorhizon: insights into the phylogenetic relationship among Boraginaceae species and the maternal lineages of purple gromwells.</title>
        <authorList>
            <person name="Okada T."/>
            <person name="Watanabe K."/>
        </authorList>
    </citation>
    <scope>NUCLEOTIDE SEQUENCE [LARGE SCALE GENOMIC DNA]</scope>
</reference>
<evidence type="ECO:0000313" key="3">
    <source>
        <dbReference type="Proteomes" id="UP001454036"/>
    </source>
</evidence>
<dbReference type="Proteomes" id="UP001454036">
    <property type="component" value="Unassembled WGS sequence"/>
</dbReference>
<feature type="region of interest" description="Disordered" evidence="1">
    <location>
        <begin position="18"/>
        <end position="52"/>
    </location>
</feature>
<accession>A0AAV3RHG2</accession>
<gene>
    <name evidence="2" type="ORF">LIER_27929</name>
</gene>
<organism evidence="2 3">
    <name type="scientific">Lithospermum erythrorhizon</name>
    <name type="common">Purple gromwell</name>
    <name type="synonym">Lithospermum officinale var. erythrorhizon</name>
    <dbReference type="NCBI Taxonomy" id="34254"/>
    <lineage>
        <taxon>Eukaryota</taxon>
        <taxon>Viridiplantae</taxon>
        <taxon>Streptophyta</taxon>
        <taxon>Embryophyta</taxon>
        <taxon>Tracheophyta</taxon>
        <taxon>Spermatophyta</taxon>
        <taxon>Magnoliopsida</taxon>
        <taxon>eudicotyledons</taxon>
        <taxon>Gunneridae</taxon>
        <taxon>Pentapetalae</taxon>
        <taxon>asterids</taxon>
        <taxon>lamiids</taxon>
        <taxon>Boraginales</taxon>
        <taxon>Boraginaceae</taxon>
        <taxon>Boraginoideae</taxon>
        <taxon>Lithospermeae</taxon>
        <taxon>Lithospermum</taxon>
    </lineage>
</organism>
<protein>
    <submittedName>
        <fullName evidence="2">Uncharacterized protein</fullName>
    </submittedName>
</protein>
<evidence type="ECO:0000256" key="1">
    <source>
        <dbReference type="SAM" id="MobiDB-lite"/>
    </source>
</evidence>
<keyword evidence="3" id="KW-1185">Reference proteome</keyword>
<feature type="compositionally biased region" description="Basic and acidic residues" evidence="1">
    <location>
        <begin position="36"/>
        <end position="52"/>
    </location>
</feature>
<comment type="caution">
    <text evidence="2">The sequence shown here is derived from an EMBL/GenBank/DDBJ whole genome shotgun (WGS) entry which is preliminary data.</text>
</comment>
<proteinExistence type="predicted"/>
<sequence length="118" mass="13032">MLSTSFLEQHVKEVVVPDHVEDNYEDDIDGQNMEKSSSDKSERRESGWVKGEEFEDSDGVLGDKIYDSDFDSGDSTFDSDGDCNVLRIYGSLVMRSTGLGLGVYTLVSGVCGCQETRN</sequence>
<dbReference type="AlphaFoldDB" id="A0AAV3RHG2"/>
<name>A0AAV3RHG2_LITER</name>